<dbReference type="Pfam" id="PF01541">
    <property type="entry name" value="GIY-YIG"/>
    <property type="match status" value="1"/>
</dbReference>
<dbReference type="SUPFAM" id="SSF82771">
    <property type="entry name" value="GIY-YIG endonuclease"/>
    <property type="match status" value="1"/>
</dbReference>
<dbReference type="EMBL" id="HBIV01009719">
    <property type="protein sequence ID" value="CAE0655205.1"/>
    <property type="molecule type" value="Transcribed_RNA"/>
</dbReference>
<proteinExistence type="predicted"/>
<dbReference type="InterPro" id="IPR000305">
    <property type="entry name" value="GIY-YIG_endonuc"/>
</dbReference>
<feature type="signal peptide" evidence="1">
    <location>
        <begin position="1"/>
        <end position="17"/>
    </location>
</feature>
<dbReference type="InterPro" id="IPR035901">
    <property type="entry name" value="GIY-YIG_endonuc_sf"/>
</dbReference>
<reference evidence="3" key="1">
    <citation type="submission" date="2021-01" db="EMBL/GenBank/DDBJ databases">
        <authorList>
            <person name="Corre E."/>
            <person name="Pelletier E."/>
            <person name="Niang G."/>
            <person name="Scheremetjew M."/>
            <person name="Finn R."/>
            <person name="Kale V."/>
            <person name="Holt S."/>
            <person name="Cochrane G."/>
            <person name="Meng A."/>
            <person name="Brown T."/>
            <person name="Cohen L."/>
        </authorList>
    </citation>
    <scope>NUCLEOTIDE SEQUENCE</scope>
    <source>
        <strain evidence="3">CCCM811</strain>
    </source>
</reference>
<feature type="chain" id="PRO_5031052932" description="GIY-YIG domain-containing protein" evidence="1">
    <location>
        <begin position="18"/>
        <end position="102"/>
    </location>
</feature>
<sequence>MMMMMVWWCMLGATTTGVSVVYVVCTRAGGLYVGQTDEIHRRIKEHRRTYGGDLVLCYAVLEDGGATRARDIEGQLMTSFRGRDLALLNSDRDMGTRIRPRI</sequence>
<evidence type="ECO:0000313" key="3">
    <source>
        <dbReference type="EMBL" id="CAE0655205.1"/>
    </source>
</evidence>
<evidence type="ECO:0000256" key="1">
    <source>
        <dbReference type="SAM" id="SignalP"/>
    </source>
</evidence>
<accession>A0A7S3YL94</accession>
<organism evidence="3">
    <name type="scientific">Lotharella globosa</name>
    <dbReference type="NCBI Taxonomy" id="91324"/>
    <lineage>
        <taxon>Eukaryota</taxon>
        <taxon>Sar</taxon>
        <taxon>Rhizaria</taxon>
        <taxon>Cercozoa</taxon>
        <taxon>Chlorarachniophyceae</taxon>
        <taxon>Lotharella</taxon>
    </lineage>
</organism>
<keyword evidence="1" id="KW-0732">Signal</keyword>
<dbReference type="AlphaFoldDB" id="A0A7S3YL94"/>
<gene>
    <name evidence="3" type="ORF">LGLO00237_LOCUS7353</name>
</gene>
<name>A0A7S3YL94_9EUKA</name>
<dbReference type="Gene3D" id="3.40.1440.10">
    <property type="entry name" value="GIY-YIG endonuclease"/>
    <property type="match status" value="1"/>
</dbReference>
<evidence type="ECO:0000259" key="2">
    <source>
        <dbReference type="Pfam" id="PF01541"/>
    </source>
</evidence>
<feature type="domain" description="GIY-YIG" evidence="2">
    <location>
        <begin position="20"/>
        <end position="51"/>
    </location>
</feature>
<protein>
    <recommendedName>
        <fullName evidence="2">GIY-YIG domain-containing protein</fullName>
    </recommendedName>
</protein>